<keyword evidence="3" id="KW-1185">Reference proteome</keyword>
<accession>A0A812D212</accession>
<sequence>MAAALKFHSELIASGGTELLRTIRSLSSLTPYKGYFRQVFLMTDGEVYNTKEVIDAVKSQTKESRFFTVGIGSGASTELVKGIARAGHGKAEFVMENDNLNKKVMSLLKLSMQPVVSNVSLVAKSGQEKFSFTPVPKHMPSIFSEERFILYLILDKVDKDLKSVTLTLSGKVGEARFSQDFTVDFDGKNIVDMYVHRLCSRKMVQQLEEDDLGENEGKNKEGIIRLATAANLVSKYTAFQAECDIPNAYCDVQMMCCASFSLPMVPQYFCMQAPGATAFLGGASQALKSRDVMVDYTSDDEDGSENSNDFMMSMLCDKSQESIEPAVAKDTLMYLITLQTFIGSWKLDEHLAGFFHMPLAELQNKKPTVSDEIWGTVLAVVLMRQKFCQQKLEWELIENKAIRWLESQSLGQISLGDLFAAANKLMPKD</sequence>
<evidence type="ECO:0000313" key="3">
    <source>
        <dbReference type="Proteomes" id="UP000597762"/>
    </source>
</evidence>
<feature type="domain" description="VWFA" evidence="1">
    <location>
        <begin position="1"/>
        <end position="119"/>
    </location>
</feature>
<dbReference type="AlphaFoldDB" id="A0A812D212"/>
<reference evidence="2" key="1">
    <citation type="submission" date="2021-01" db="EMBL/GenBank/DDBJ databases">
        <authorList>
            <person name="Li R."/>
            <person name="Bekaert M."/>
        </authorList>
    </citation>
    <scope>NUCLEOTIDE SEQUENCE</scope>
    <source>
        <strain evidence="2">Farmed</strain>
    </source>
</reference>
<comment type="caution">
    <text evidence="2">The sequence shown here is derived from an EMBL/GenBank/DDBJ whole genome shotgun (WGS) entry which is preliminary data.</text>
</comment>
<protein>
    <recommendedName>
        <fullName evidence="1">VWFA domain-containing protein</fullName>
    </recommendedName>
</protein>
<dbReference type="EMBL" id="CAHIKZ030002412">
    <property type="protein sequence ID" value="CAE1286563.1"/>
    <property type="molecule type" value="Genomic_DNA"/>
</dbReference>
<gene>
    <name evidence="2" type="ORF">SPHA_46104</name>
</gene>
<name>A0A812D212_ACAPH</name>
<dbReference type="PANTHER" id="PTHR45737:SF6">
    <property type="entry name" value="VON WILLEBRAND FACTOR A DOMAIN-CONTAINING PROTEIN 5A"/>
    <property type="match status" value="1"/>
</dbReference>
<dbReference type="Gene3D" id="3.40.50.410">
    <property type="entry name" value="von Willebrand factor, type A domain"/>
    <property type="match status" value="1"/>
</dbReference>
<dbReference type="InterPro" id="IPR036465">
    <property type="entry name" value="vWFA_dom_sf"/>
</dbReference>
<dbReference type="InterPro" id="IPR002035">
    <property type="entry name" value="VWF_A"/>
</dbReference>
<organism evidence="2 3">
    <name type="scientific">Acanthosepion pharaonis</name>
    <name type="common">Pharaoh cuttlefish</name>
    <name type="synonym">Sepia pharaonis</name>
    <dbReference type="NCBI Taxonomy" id="158019"/>
    <lineage>
        <taxon>Eukaryota</taxon>
        <taxon>Metazoa</taxon>
        <taxon>Spiralia</taxon>
        <taxon>Lophotrochozoa</taxon>
        <taxon>Mollusca</taxon>
        <taxon>Cephalopoda</taxon>
        <taxon>Coleoidea</taxon>
        <taxon>Decapodiformes</taxon>
        <taxon>Sepiida</taxon>
        <taxon>Sepiina</taxon>
        <taxon>Sepiidae</taxon>
        <taxon>Acanthosepion</taxon>
    </lineage>
</organism>
<dbReference type="PANTHER" id="PTHR45737">
    <property type="entry name" value="VON WILLEBRAND FACTOR A DOMAIN-CONTAINING PROTEIN 5A"/>
    <property type="match status" value="1"/>
</dbReference>
<dbReference type="Pfam" id="PF13768">
    <property type="entry name" value="VWA_3"/>
    <property type="match status" value="1"/>
</dbReference>
<dbReference type="Proteomes" id="UP000597762">
    <property type="component" value="Unassembled WGS sequence"/>
</dbReference>
<dbReference type="OrthoDB" id="1729737at2759"/>
<dbReference type="PROSITE" id="PS50234">
    <property type="entry name" value="VWFA"/>
    <property type="match status" value="1"/>
</dbReference>
<proteinExistence type="predicted"/>
<dbReference type="SUPFAM" id="SSF53300">
    <property type="entry name" value="vWA-like"/>
    <property type="match status" value="1"/>
</dbReference>
<evidence type="ECO:0000259" key="1">
    <source>
        <dbReference type="PROSITE" id="PS50234"/>
    </source>
</evidence>
<evidence type="ECO:0000313" key="2">
    <source>
        <dbReference type="EMBL" id="CAE1286563.1"/>
    </source>
</evidence>